<dbReference type="EMBL" id="JSAM01000127">
    <property type="protein sequence ID" value="KIA76234.1"/>
    <property type="molecule type" value="Genomic_DNA"/>
</dbReference>
<feature type="transmembrane region" description="Helical" evidence="1">
    <location>
        <begin position="105"/>
        <end position="125"/>
    </location>
</feature>
<keyword evidence="1" id="KW-0472">Membrane</keyword>
<feature type="transmembrane region" description="Helical" evidence="1">
    <location>
        <begin position="277"/>
        <end position="295"/>
    </location>
</feature>
<name>A0A0C1EHY6_9BACT</name>
<feature type="transmembrane region" description="Helical" evidence="1">
    <location>
        <begin position="301"/>
        <end position="322"/>
    </location>
</feature>
<dbReference type="AlphaFoldDB" id="A0A0C1EHY6"/>
<evidence type="ECO:0000313" key="2">
    <source>
        <dbReference type="EMBL" id="KIA76234.1"/>
    </source>
</evidence>
<evidence type="ECO:0000256" key="1">
    <source>
        <dbReference type="SAM" id="Phobius"/>
    </source>
</evidence>
<feature type="transmembrane region" description="Helical" evidence="1">
    <location>
        <begin position="254"/>
        <end position="272"/>
    </location>
</feature>
<feature type="transmembrane region" description="Helical" evidence="1">
    <location>
        <begin position="229"/>
        <end position="248"/>
    </location>
</feature>
<reference evidence="2 3" key="1">
    <citation type="journal article" date="2014" name="Mol. Biol. Evol.">
        <title>Massive expansion of Ubiquitination-related gene families within the Chlamydiae.</title>
        <authorList>
            <person name="Domman D."/>
            <person name="Collingro A."/>
            <person name="Lagkouvardos I."/>
            <person name="Gehre L."/>
            <person name="Weinmaier T."/>
            <person name="Rattei T."/>
            <person name="Subtil A."/>
            <person name="Horn M."/>
        </authorList>
    </citation>
    <scope>NUCLEOTIDE SEQUENCE [LARGE SCALE GENOMIC DNA]</scope>
    <source>
        <strain evidence="2 3">OEW1</strain>
    </source>
</reference>
<feature type="transmembrane region" description="Helical" evidence="1">
    <location>
        <begin position="195"/>
        <end position="217"/>
    </location>
</feature>
<feature type="transmembrane region" description="Helical" evidence="1">
    <location>
        <begin position="73"/>
        <end position="93"/>
    </location>
</feature>
<accession>A0A0C1EHY6</accession>
<gene>
    <name evidence="2" type="ORF">DB43_AQ00400</name>
</gene>
<sequence length="349" mass="40347">MPMDISKEDFFLHALKANISKEKADVLWKALQNIHSASQETTPFKLLYYFGSLITISAIILFMGLNWELLGGGGIFLIASLYSILLTWFGSVLWKNKTLRTPASLLITLAICMVPLAIYGLEVYLQVWPTDYPGEYADFYSRVKGSWIFMEIGTLLAGFLALRFFNSSLITIPIFVAGWFLVMDGVHFLRGESQYTYPLITWVSLYYGLGLMIAGYFLDRYGKDKYAFWSYFFGTLAFWSSLCDLAWNHSENEWILLIYLLINFILLSLSILLQRKILCIVGAIGIFAYLSHVAYRIFENSIWFPIVLSLIGILLIYCGVLYQKHRVKLQNWMFNQIPERLRDHFSFRP</sequence>
<organism evidence="2 3">
    <name type="scientific">Parachlamydia acanthamoebae</name>
    <dbReference type="NCBI Taxonomy" id="83552"/>
    <lineage>
        <taxon>Bacteria</taxon>
        <taxon>Pseudomonadati</taxon>
        <taxon>Chlamydiota</taxon>
        <taxon>Chlamydiia</taxon>
        <taxon>Parachlamydiales</taxon>
        <taxon>Parachlamydiaceae</taxon>
        <taxon>Parachlamydia</taxon>
    </lineage>
</organism>
<feature type="transmembrane region" description="Helical" evidence="1">
    <location>
        <begin position="169"/>
        <end position="189"/>
    </location>
</feature>
<feature type="transmembrane region" description="Helical" evidence="1">
    <location>
        <begin position="145"/>
        <end position="162"/>
    </location>
</feature>
<protein>
    <recommendedName>
        <fullName evidence="4">DUF2157 domain-containing protein</fullName>
    </recommendedName>
</protein>
<dbReference type="Proteomes" id="UP000031307">
    <property type="component" value="Unassembled WGS sequence"/>
</dbReference>
<keyword evidence="1" id="KW-0812">Transmembrane</keyword>
<comment type="caution">
    <text evidence="2">The sequence shown here is derived from an EMBL/GenBank/DDBJ whole genome shotgun (WGS) entry which is preliminary data.</text>
</comment>
<keyword evidence="1" id="KW-1133">Transmembrane helix</keyword>
<feature type="transmembrane region" description="Helical" evidence="1">
    <location>
        <begin position="46"/>
        <end position="67"/>
    </location>
</feature>
<evidence type="ECO:0008006" key="4">
    <source>
        <dbReference type="Google" id="ProtNLM"/>
    </source>
</evidence>
<dbReference type="PATRIC" id="fig|83552.4.peg.2685"/>
<proteinExistence type="predicted"/>
<evidence type="ECO:0000313" key="3">
    <source>
        <dbReference type="Proteomes" id="UP000031307"/>
    </source>
</evidence>